<dbReference type="InterPro" id="IPR051560">
    <property type="entry name" value="MAM_domain-containing"/>
</dbReference>
<dbReference type="GO" id="GO:0016020">
    <property type="term" value="C:membrane"/>
    <property type="evidence" value="ECO:0007669"/>
    <property type="project" value="InterPro"/>
</dbReference>
<dbReference type="PANTHER" id="PTHR23282:SF101">
    <property type="entry name" value="MAM DOMAIN-CONTAINING PROTEIN"/>
    <property type="match status" value="1"/>
</dbReference>
<dbReference type="PROSITE" id="PS50060">
    <property type="entry name" value="MAM_2"/>
    <property type="match status" value="4"/>
</dbReference>
<dbReference type="PROSITE" id="PS00740">
    <property type="entry name" value="MAM_1"/>
    <property type="match status" value="1"/>
</dbReference>
<dbReference type="Proteomes" id="UP000770661">
    <property type="component" value="Unassembled WGS sequence"/>
</dbReference>
<dbReference type="SUPFAM" id="SSF49899">
    <property type="entry name" value="Concanavalin A-like lectins/glucanases"/>
    <property type="match status" value="4"/>
</dbReference>
<reference evidence="2" key="1">
    <citation type="submission" date="2020-07" db="EMBL/GenBank/DDBJ databases">
        <title>The High-quality genome of the commercially important snow crab, Chionoecetes opilio.</title>
        <authorList>
            <person name="Jeong J.-H."/>
            <person name="Ryu S."/>
        </authorList>
    </citation>
    <scope>NUCLEOTIDE SEQUENCE</scope>
    <source>
        <strain evidence="2">MADBK_172401_WGS</strain>
        <tissue evidence="2">Digestive gland</tissue>
    </source>
</reference>
<sequence>MGEPRWRVAVTGLYRYYGPHLNVVFSGSVGPNKDTVIAVDDIFVTLEMCSPIISVACSFVNTTCLWTNDPDSLQWIAADSYSDQSLNGPADDKDPYHYVMFDIVPHHRPGDSARLVSPTLTRTYMTTSICFNFNFAACCEHGGILSVIMVDIGNNNETLLWQLPITRDYAESQWQLGRVEIKNPPENYALVMQGEVWDGREGYLALKDFHLTESEYTHCSLVPESATPEPPSILPPATILPLLVDPKSSLDCDFEDASHPSCGFIDEGDVGYWLRVNASSPPNVFNPIIDNTLKNDSGHYLTAQFPYAGLNEKAVQLRTPALNSSIDYCLTFFLHHVGNNPPPLIVKAEVLAGPLHVELLRRDYPLQDMWVLVEREVQAGIVDGPYAITINAMMKQAQEGDVSIDDLKESFVVVESRCPKEDDMSCSFTLGLCGFMQEETKDDLDWLWHDATGPDDPYLPMETKAHDYYIYLNTSSFKGSSAVIYSTEYRLSGPHCATFDVHLHSELHQTALLQVLDIGEGTIEDGVLLLNKQNDLGYDWATLQIPLEPSMKPFRLAFRGIIGDMDQTHSTFALDNIKLTPGACNAPASCSFEDGLCGWVNEELDLDWELAGPEDLSLATRPYADATQRNHNGGFLYVEAEEHLLHSAATLRSQIFPPIITENCLTFWYHIYGARATRLSARVQVVKNEDLIPVWNYLISISRWDTGWNYASAPFSSKYKFRLHIEAYLGSDFMGDVAVDDIVVASGGCAIIPEEAGEGVTYVSPAPHTRTEVQPFTAAPGPDVHDCTFEQDLCSWSSSMSEVRTGLQTQAHRNLI</sequence>
<dbReference type="Gene3D" id="2.60.120.200">
    <property type="match status" value="4"/>
</dbReference>
<dbReference type="EMBL" id="JACEEZ010000521">
    <property type="protein sequence ID" value="KAG0730111.1"/>
    <property type="molecule type" value="Genomic_DNA"/>
</dbReference>
<dbReference type="InterPro" id="IPR000998">
    <property type="entry name" value="MAM_dom"/>
</dbReference>
<dbReference type="Pfam" id="PF00629">
    <property type="entry name" value="MAM"/>
    <property type="match status" value="4"/>
</dbReference>
<name>A0A8J5D3A5_CHIOP</name>
<dbReference type="PANTHER" id="PTHR23282">
    <property type="entry name" value="APICAL ENDOSOMAL GLYCOPROTEIN PRECURSOR"/>
    <property type="match status" value="1"/>
</dbReference>
<gene>
    <name evidence="2" type="primary">MLRP1_2</name>
    <name evidence="2" type="ORF">GWK47_028949</name>
</gene>
<protein>
    <submittedName>
        <fullName evidence="2">MAM and LDL-receptor class A domain-containing protein 1</fullName>
    </submittedName>
</protein>
<dbReference type="CDD" id="cd06263">
    <property type="entry name" value="MAM"/>
    <property type="match status" value="3"/>
</dbReference>
<evidence type="ECO:0000313" key="3">
    <source>
        <dbReference type="Proteomes" id="UP000770661"/>
    </source>
</evidence>
<dbReference type="SMART" id="SM00137">
    <property type="entry name" value="MAM"/>
    <property type="match status" value="3"/>
</dbReference>
<comment type="caution">
    <text evidence="2">The sequence shown here is derived from an EMBL/GenBank/DDBJ whole genome shotgun (WGS) entry which is preliminary data.</text>
</comment>
<proteinExistence type="predicted"/>
<evidence type="ECO:0000259" key="1">
    <source>
        <dbReference type="PROSITE" id="PS50060"/>
    </source>
</evidence>
<dbReference type="InterPro" id="IPR013320">
    <property type="entry name" value="ConA-like_dom_sf"/>
</dbReference>
<feature type="domain" description="MAM" evidence="1">
    <location>
        <begin position="424"/>
        <end position="586"/>
    </location>
</feature>
<dbReference type="AlphaFoldDB" id="A0A8J5D3A5"/>
<feature type="domain" description="MAM" evidence="1">
    <location>
        <begin position="588"/>
        <end position="751"/>
    </location>
</feature>
<accession>A0A8J5D3A5</accession>
<feature type="domain" description="MAM" evidence="1">
    <location>
        <begin position="250"/>
        <end position="420"/>
    </location>
</feature>
<dbReference type="OrthoDB" id="6107927at2759"/>
<keyword evidence="3" id="KW-1185">Reference proteome</keyword>
<organism evidence="2 3">
    <name type="scientific">Chionoecetes opilio</name>
    <name type="common">Atlantic snow crab</name>
    <name type="synonym">Cancer opilio</name>
    <dbReference type="NCBI Taxonomy" id="41210"/>
    <lineage>
        <taxon>Eukaryota</taxon>
        <taxon>Metazoa</taxon>
        <taxon>Ecdysozoa</taxon>
        <taxon>Arthropoda</taxon>
        <taxon>Crustacea</taxon>
        <taxon>Multicrustacea</taxon>
        <taxon>Malacostraca</taxon>
        <taxon>Eumalacostraca</taxon>
        <taxon>Eucarida</taxon>
        <taxon>Decapoda</taxon>
        <taxon>Pleocyemata</taxon>
        <taxon>Brachyura</taxon>
        <taxon>Eubrachyura</taxon>
        <taxon>Majoidea</taxon>
        <taxon>Majidae</taxon>
        <taxon>Chionoecetes</taxon>
    </lineage>
</organism>
<evidence type="ECO:0000313" key="2">
    <source>
        <dbReference type="EMBL" id="KAG0730111.1"/>
    </source>
</evidence>
<feature type="domain" description="MAM" evidence="1">
    <location>
        <begin position="55"/>
        <end position="221"/>
    </location>
</feature>